<keyword evidence="2" id="KW-0560">Oxidoreductase</keyword>
<accession>A0A1M7ZPL5</accession>
<dbReference type="GO" id="GO:0016491">
    <property type="term" value="F:oxidoreductase activity"/>
    <property type="evidence" value="ECO:0007669"/>
    <property type="project" value="UniProtKB-KW"/>
</dbReference>
<keyword evidence="5" id="KW-1185">Reference proteome</keyword>
<dbReference type="InterPro" id="IPR057326">
    <property type="entry name" value="KR_dom"/>
</dbReference>
<gene>
    <name evidence="4" type="ORF">SAMN02745172_03265</name>
</gene>
<evidence type="ECO:0000313" key="4">
    <source>
        <dbReference type="EMBL" id="SHO66606.1"/>
    </source>
</evidence>
<sequence length="251" mass="25803">MTSFSLAGRTALVTGGSRGIGAAIVEIFLAHGARVGYCQFGDDANAAALAARLGAAGHDVVHTVCDVADEASVDALAAWSADALGPVDILVNCAGIGGDLAFEDITTAAFDRMIGVHLRGTFMVTQRFYPAMAAKGWGRIINFSSQLAYKGAPGLAHYCAAKAGIVGFTRALAYEAAPKGVTVNSIAPGPIETDMLMGLTDAWRAMKQAQLPMGRFGHVDEIAPTALMLASDAGGYYCGQSLSPNGGDVMV</sequence>
<dbReference type="InterPro" id="IPR036291">
    <property type="entry name" value="NAD(P)-bd_dom_sf"/>
</dbReference>
<dbReference type="InterPro" id="IPR002347">
    <property type="entry name" value="SDR_fam"/>
</dbReference>
<dbReference type="PRINTS" id="PR00081">
    <property type="entry name" value="GDHRDH"/>
</dbReference>
<dbReference type="SMART" id="SM00822">
    <property type="entry name" value="PKS_KR"/>
    <property type="match status" value="1"/>
</dbReference>
<dbReference type="Gene3D" id="3.40.50.720">
    <property type="entry name" value="NAD(P)-binding Rossmann-like Domain"/>
    <property type="match status" value="1"/>
</dbReference>
<dbReference type="OrthoDB" id="7903977at2"/>
<dbReference type="PROSITE" id="PS00061">
    <property type="entry name" value="ADH_SHORT"/>
    <property type="match status" value="1"/>
</dbReference>
<dbReference type="InterPro" id="IPR050259">
    <property type="entry name" value="SDR"/>
</dbReference>
<name>A0A1M7ZPL5_9HYPH</name>
<dbReference type="SUPFAM" id="SSF51735">
    <property type="entry name" value="NAD(P)-binding Rossmann-fold domains"/>
    <property type="match status" value="1"/>
</dbReference>
<feature type="domain" description="Ketoreductase" evidence="3">
    <location>
        <begin position="9"/>
        <end position="189"/>
    </location>
</feature>
<dbReference type="Proteomes" id="UP000186406">
    <property type="component" value="Unassembled WGS sequence"/>
</dbReference>
<evidence type="ECO:0000256" key="1">
    <source>
        <dbReference type="ARBA" id="ARBA00006484"/>
    </source>
</evidence>
<reference evidence="4 5" key="1">
    <citation type="submission" date="2016-12" db="EMBL/GenBank/DDBJ databases">
        <authorList>
            <person name="Song W.-J."/>
            <person name="Kurnit D.M."/>
        </authorList>
    </citation>
    <scope>NUCLEOTIDE SEQUENCE [LARGE SCALE GENOMIC DNA]</scope>
    <source>
        <strain evidence="4 5">DSM 19599</strain>
    </source>
</reference>
<dbReference type="PANTHER" id="PTHR42879">
    <property type="entry name" value="3-OXOACYL-(ACYL-CARRIER-PROTEIN) REDUCTASE"/>
    <property type="match status" value="1"/>
</dbReference>
<dbReference type="GO" id="GO:0032787">
    <property type="term" value="P:monocarboxylic acid metabolic process"/>
    <property type="evidence" value="ECO:0007669"/>
    <property type="project" value="UniProtKB-ARBA"/>
</dbReference>
<comment type="similarity">
    <text evidence="1">Belongs to the short-chain dehydrogenases/reductases (SDR) family.</text>
</comment>
<dbReference type="AlphaFoldDB" id="A0A1M7ZPL5"/>
<dbReference type="RefSeq" id="WP_073630564.1">
    <property type="nucleotide sequence ID" value="NZ_FRXO01000006.1"/>
</dbReference>
<evidence type="ECO:0000259" key="3">
    <source>
        <dbReference type="SMART" id="SM00822"/>
    </source>
</evidence>
<proteinExistence type="inferred from homology"/>
<dbReference type="PANTHER" id="PTHR42879:SF2">
    <property type="entry name" value="3-OXOACYL-[ACYL-CARRIER-PROTEIN] REDUCTASE FABG"/>
    <property type="match status" value="1"/>
</dbReference>
<dbReference type="STRING" id="1123029.SAMN02745172_03265"/>
<dbReference type="FunFam" id="3.40.50.720:FF:000173">
    <property type="entry name" value="3-oxoacyl-[acyl-carrier protein] reductase"/>
    <property type="match status" value="1"/>
</dbReference>
<dbReference type="PRINTS" id="PR00080">
    <property type="entry name" value="SDRFAMILY"/>
</dbReference>
<evidence type="ECO:0000256" key="2">
    <source>
        <dbReference type="ARBA" id="ARBA00023002"/>
    </source>
</evidence>
<organism evidence="4 5">
    <name type="scientific">Pseudoxanthobacter soli DSM 19599</name>
    <dbReference type="NCBI Taxonomy" id="1123029"/>
    <lineage>
        <taxon>Bacteria</taxon>
        <taxon>Pseudomonadati</taxon>
        <taxon>Pseudomonadota</taxon>
        <taxon>Alphaproteobacteria</taxon>
        <taxon>Hyphomicrobiales</taxon>
        <taxon>Segnochrobactraceae</taxon>
        <taxon>Pseudoxanthobacter</taxon>
    </lineage>
</organism>
<dbReference type="Pfam" id="PF13561">
    <property type="entry name" value="adh_short_C2"/>
    <property type="match status" value="1"/>
</dbReference>
<dbReference type="EMBL" id="FRXO01000006">
    <property type="protein sequence ID" value="SHO66606.1"/>
    <property type="molecule type" value="Genomic_DNA"/>
</dbReference>
<dbReference type="InterPro" id="IPR020904">
    <property type="entry name" value="Sc_DH/Rdtase_CS"/>
</dbReference>
<protein>
    <submittedName>
        <fullName evidence="4">3-oxoacyl-[acyl-carrier protein] reductase</fullName>
    </submittedName>
</protein>
<evidence type="ECO:0000313" key="5">
    <source>
        <dbReference type="Proteomes" id="UP000186406"/>
    </source>
</evidence>